<dbReference type="RefSeq" id="WP_183346125.1">
    <property type="nucleotide sequence ID" value="NZ_BLXY01000002.1"/>
</dbReference>
<evidence type="ECO:0000313" key="1">
    <source>
        <dbReference type="EMBL" id="UPU38217.1"/>
    </source>
</evidence>
<evidence type="ECO:0008006" key="3">
    <source>
        <dbReference type="Google" id="ProtNLM"/>
    </source>
</evidence>
<name>A0ABY4LK45_9BACT</name>
<keyword evidence="2" id="KW-1185">Reference proteome</keyword>
<sequence length="140" mass="15173">MTGGSCSGVARRRPGAALRLLLVLAVTWSLPAPGWCAMKDEGALVQVWFKKGETVLDKRARETIAGKLPALRGAPGARFVVGGCPSGREPAQVHEARCRAVRDYLLQQRIDAARVRVASTCRIKRDAVPEEGEIITIVRE</sequence>
<gene>
    <name evidence="1" type="ORF">M1B72_11035</name>
</gene>
<accession>A0ABY4LK45</accession>
<dbReference type="SUPFAM" id="SSF103088">
    <property type="entry name" value="OmpA-like"/>
    <property type="match status" value="1"/>
</dbReference>
<protein>
    <recommendedName>
        <fullName evidence="3">OmpA-like domain-containing protein</fullName>
    </recommendedName>
</protein>
<organism evidence="1 2">
    <name type="scientific">Geomonas paludis</name>
    <dbReference type="NCBI Taxonomy" id="2740185"/>
    <lineage>
        <taxon>Bacteria</taxon>
        <taxon>Pseudomonadati</taxon>
        <taxon>Thermodesulfobacteriota</taxon>
        <taxon>Desulfuromonadia</taxon>
        <taxon>Geobacterales</taxon>
        <taxon>Geobacteraceae</taxon>
        <taxon>Geomonas</taxon>
    </lineage>
</organism>
<reference evidence="1" key="1">
    <citation type="submission" date="2022-04" db="EMBL/GenBank/DDBJ databases">
        <authorList>
            <person name="Liu G."/>
        </authorList>
    </citation>
    <scope>NUCLEOTIDE SEQUENCE</scope>
    <source>
        <strain evidence="1">RG22</strain>
    </source>
</reference>
<dbReference type="EMBL" id="CP096574">
    <property type="protein sequence ID" value="UPU38217.1"/>
    <property type="molecule type" value="Genomic_DNA"/>
</dbReference>
<dbReference type="Proteomes" id="UP000831485">
    <property type="component" value="Chromosome"/>
</dbReference>
<evidence type="ECO:0000313" key="2">
    <source>
        <dbReference type="Proteomes" id="UP000831485"/>
    </source>
</evidence>
<dbReference type="InterPro" id="IPR036737">
    <property type="entry name" value="OmpA-like_sf"/>
</dbReference>
<proteinExistence type="predicted"/>